<keyword evidence="4 5" id="KW-0472">Membrane</keyword>
<sequence length="289" mass="33542">MATDYFRLLRISHWIKNLFVFVPILFSKHLFEWIYFSEVLLAFITFSLTASMVYVFNDLMDIEFDRQHPVKKYRPIANGSIKPLQAKVILVILYVIIISFLTQLNWEFTYALAGYILINFLYTVKLKDIIIVDLFCIASGFMLRVLAGAFVVDIYVSNWLILTTIFLALFLAVMKRRSELVAYDGNNSTRIVLKDYSEKFIDQISAIAAGGLIICYALYSVSERTAEQFGTDFFVFTTLFVVFGIFRYMFLVIKKSKGENPTEIMLTDFPMIINTALYIFVIISIIYFF</sequence>
<feature type="transmembrane region" description="Helical" evidence="5">
    <location>
        <begin position="265"/>
        <end position="288"/>
    </location>
</feature>
<comment type="subcellular location">
    <subcellularLocation>
        <location evidence="1">Membrane</location>
        <topology evidence="1">Multi-pass membrane protein</topology>
    </subcellularLocation>
</comment>
<dbReference type="GO" id="GO:0016765">
    <property type="term" value="F:transferase activity, transferring alkyl or aryl (other than methyl) groups"/>
    <property type="evidence" value="ECO:0007669"/>
    <property type="project" value="InterPro"/>
</dbReference>
<gene>
    <name evidence="6" type="ORF">ASZ90_004654</name>
</gene>
<feature type="transmembrane region" description="Helical" evidence="5">
    <location>
        <begin position="33"/>
        <end position="56"/>
    </location>
</feature>
<evidence type="ECO:0000256" key="2">
    <source>
        <dbReference type="ARBA" id="ARBA00022692"/>
    </source>
</evidence>
<dbReference type="GO" id="GO:0009247">
    <property type="term" value="P:glycolipid biosynthetic process"/>
    <property type="evidence" value="ECO:0007669"/>
    <property type="project" value="TreeGrafter"/>
</dbReference>
<name>A0A0W8FXH2_9ZZZZ</name>
<feature type="transmembrane region" description="Helical" evidence="5">
    <location>
        <begin position="156"/>
        <end position="174"/>
    </location>
</feature>
<keyword evidence="6" id="KW-0808">Transferase</keyword>
<evidence type="ECO:0000256" key="3">
    <source>
        <dbReference type="ARBA" id="ARBA00022989"/>
    </source>
</evidence>
<evidence type="ECO:0000256" key="5">
    <source>
        <dbReference type="SAM" id="Phobius"/>
    </source>
</evidence>
<reference evidence="6" key="1">
    <citation type="journal article" date="2015" name="Proc. Natl. Acad. Sci. U.S.A.">
        <title>Networks of energetic and metabolic interactions define dynamics in microbial communities.</title>
        <authorList>
            <person name="Embree M."/>
            <person name="Liu J.K."/>
            <person name="Al-Bassam M.M."/>
            <person name="Zengler K."/>
        </authorList>
    </citation>
    <scope>NUCLEOTIDE SEQUENCE</scope>
</reference>
<dbReference type="InterPro" id="IPR039653">
    <property type="entry name" value="Prenyltransferase"/>
</dbReference>
<dbReference type="GO" id="GO:0005886">
    <property type="term" value="C:plasma membrane"/>
    <property type="evidence" value="ECO:0007669"/>
    <property type="project" value="TreeGrafter"/>
</dbReference>
<feature type="transmembrane region" description="Helical" evidence="5">
    <location>
        <begin position="200"/>
        <end position="221"/>
    </location>
</feature>
<evidence type="ECO:0000256" key="4">
    <source>
        <dbReference type="ARBA" id="ARBA00023136"/>
    </source>
</evidence>
<feature type="transmembrane region" description="Helical" evidence="5">
    <location>
        <begin position="233"/>
        <end position="253"/>
    </location>
</feature>
<dbReference type="Pfam" id="PF01040">
    <property type="entry name" value="UbiA"/>
    <property type="match status" value="1"/>
</dbReference>
<feature type="transmembrane region" description="Helical" evidence="5">
    <location>
        <begin position="84"/>
        <end position="102"/>
    </location>
</feature>
<dbReference type="AlphaFoldDB" id="A0A0W8FXH2"/>
<dbReference type="EMBL" id="LNQE01000665">
    <property type="protein sequence ID" value="KUG25521.1"/>
    <property type="molecule type" value="Genomic_DNA"/>
</dbReference>
<dbReference type="CDD" id="cd13963">
    <property type="entry name" value="PT_UbiA_2"/>
    <property type="match status" value="1"/>
</dbReference>
<dbReference type="PANTHER" id="PTHR11048">
    <property type="entry name" value="PRENYLTRANSFERASES"/>
    <property type="match status" value="1"/>
</dbReference>
<protein>
    <submittedName>
        <fullName evidence="6">Ubia prenyltransferase</fullName>
    </submittedName>
</protein>
<evidence type="ECO:0000256" key="1">
    <source>
        <dbReference type="ARBA" id="ARBA00004141"/>
    </source>
</evidence>
<proteinExistence type="predicted"/>
<feature type="transmembrane region" description="Helical" evidence="5">
    <location>
        <begin position="131"/>
        <end position="150"/>
    </location>
</feature>
<evidence type="ECO:0000313" key="6">
    <source>
        <dbReference type="EMBL" id="KUG25521.1"/>
    </source>
</evidence>
<dbReference type="Gene3D" id="1.10.357.140">
    <property type="entry name" value="UbiA prenyltransferase"/>
    <property type="match status" value="1"/>
</dbReference>
<accession>A0A0W8FXH2</accession>
<dbReference type="InterPro" id="IPR000537">
    <property type="entry name" value="UbiA_prenyltransferase"/>
</dbReference>
<dbReference type="NCBIfam" id="NF008977">
    <property type="entry name" value="PRK12324.1-2"/>
    <property type="match status" value="1"/>
</dbReference>
<dbReference type="InterPro" id="IPR044878">
    <property type="entry name" value="UbiA_sf"/>
</dbReference>
<dbReference type="PANTHER" id="PTHR11048:SF5">
    <property type="entry name" value="DECAPRENYL-PHOSPHATE PHOSPHORIBOSYLTRANSFERASE"/>
    <property type="match status" value="1"/>
</dbReference>
<organism evidence="6">
    <name type="scientific">hydrocarbon metagenome</name>
    <dbReference type="NCBI Taxonomy" id="938273"/>
    <lineage>
        <taxon>unclassified sequences</taxon>
        <taxon>metagenomes</taxon>
        <taxon>ecological metagenomes</taxon>
    </lineage>
</organism>
<keyword evidence="3 5" id="KW-1133">Transmembrane helix</keyword>
<keyword evidence="2 5" id="KW-0812">Transmembrane</keyword>
<comment type="caution">
    <text evidence="6">The sequence shown here is derived from an EMBL/GenBank/DDBJ whole genome shotgun (WGS) entry which is preliminary data.</text>
</comment>